<comment type="caution">
    <text evidence="1">The sequence shown here is derived from an EMBL/GenBank/DDBJ whole genome shotgun (WGS) entry which is preliminary data.</text>
</comment>
<dbReference type="EMBL" id="QHCT01000008">
    <property type="protein sequence ID" value="RHX85555.1"/>
    <property type="molecule type" value="Genomic_DNA"/>
</dbReference>
<dbReference type="Proteomes" id="UP000265798">
    <property type="component" value="Unassembled WGS sequence"/>
</dbReference>
<name>A0A396YSK1_9LEPT</name>
<dbReference type="AlphaFoldDB" id="A0A396YSK1"/>
<evidence type="ECO:0000313" key="2">
    <source>
        <dbReference type="Proteomes" id="UP000265798"/>
    </source>
</evidence>
<gene>
    <name evidence="1" type="ORF">DLM75_20385</name>
</gene>
<accession>A0A396YSK1</accession>
<reference evidence="2" key="1">
    <citation type="submission" date="2018-05" db="EMBL/GenBank/DDBJ databases">
        <title>Leptospira yasudae sp. nov. and Leptospira stimsonii sp. nov., two pathogenic species of the genus Leptospira isolated from environmental sources.</title>
        <authorList>
            <person name="Casanovas-Massana A."/>
            <person name="Hamond C."/>
            <person name="Santos L.A."/>
            <person name="Hacker K.P."/>
            <person name="Balassiano I."/>
            <person name="Medeiros M.A."/>
            <person name="Reis M.G."/>
            <person name="Ko A.I."/>
            <person name="Wunder E.A."/>
        </authorList>
    </citation>
    <scope>NUCLEOTIDE SEQUENCE [LARGE SCALE GENOMIC DNA]</scope>
    <source>
        <strain evidence="2">Yale</strain>
    </source>
</reference>
<protein>
    <submittedName>
        <fullName evidence="1">Uncharacterized protein</fullName>
    </submittedName>
</protein>
<organism evidence="1 2">
    <name type="scientific">Leptospira stimsonii</name>
    <dbReference type="NCBI Taxonomy" id="2202203"/>
    <lineage>
        <taxon>Bacteria</taxon>
        <taxon>Pseudomonadati</taxon>
        <taxon>Spirochaetota</taxon>
        <taxon>Spirochaetia</taxon>
        <taxon>Leptospirales</taxon>
        <taxon>Leptospiraceae</taxon>
        <taxon>Leptospira</taxon>
    </lineage>
</organism>
<sequence>MRTKDFQIEWRRSFVQNLSAKLDSKQEVKKRRILISEEDPDWVYSFVSKECMYAFKNVDSFFVFK</sequence>
<evidence type="ECO:0000313" key="1">
    <source>
        <dbReference type="EMBL" id="RHX85555.1"/>
    </source>
</evidence>
<proteinExistence type="predicted"/>